<proteinExistence type="predicted"/>
<dbReference type="Pfam" id="PF10263">
    <property type="entry name" value="SprT-like"/>
    <property type="match status" value="1"/>
</dbReference>
<dbReference type="Proteomes" id="UP000184089">
    <property type="component" value="Unassembled WGS sequence"/>
</dbReference>
<evidence type="ECO:0000313" key="3">
    <source>
        <dbReference type="Proteomes" id="UP000184089"/>
    </source>
</evidence>
<comment type="caution">
    <text evidence="2">The sequence shown here is derived from an EMBL/GenBank/DDBJ whole genome shotgun (WGS) entry which is preliminary data.</text>
</comment>
<evidence type="ECO:0000313" key="2">
    <source>
        <dbReference type="EMBL" id="SHF73950.1"/>
    </source>
</evidence>
<protein>
    <submittedName>
        <fullName evidence="2">SprT-like family protein</fullName>
    </submittedName>
</protein>
<gene>
    <name evidence="2" type="ORF">SAMN05444424_0513</name>
</gene>
<accession>A0AAQ1RUZ7</accession>
<organism evidence="2 3">
    <name type="scientific">Bittarella massiliensis</name>
    <name type="common">ex Durand et al. 2017</name>
    <dbReference type="NCBI Taxonomy" id="1720313"/>
    <lineage>
        <taxon>Bacteria</taxon>
        <taxon>Bacillati</taxon>
        <taxon>Bacillota</taxon>
        <taxon>Clostridia</taxon>
        <taxon>Eubacteriales</taxon>
        <taxon>Oscillospiraceae</taxon>
        <taxon>Bittarella (ex Durand et al. 2017)</taxon>
    </lineage>
</organism>
<dbReference type="SMART" id="SM00731">
    <property type="entry name" value="SprT"/>
    <property type="match status" value="1"/>
</dbReference>
<dbReference type="AlphaFoldDB" id="A0AAQ1RUZ7"/>
<sequence length="167" mass="19360">MKDLLKLVRECKEELDALGIEYRTVRNWTVNTRSQRRWGQCKVVSSDVFDINISVRLLADQVSDTAAKDTIIHELLHTVEGCLKHTGKWKALAEKVNRAYPQYHIKRATTEEEKGFEKTARTYHKNYKITCTKCGSSVYRQKASKVVLHPEQFRCRICGGKFVVEKQ</sequence>
<dbReference type="RefSeq" id="WP_021659215.1">
    <property type="nucleotide sequence ID" value="NZ_FQVY01000001.1"/>
</dbReference>
<dbReference type="GO" id="GO:0006950">
    <property type="term" value="P:response to stress"/>
    <property type="evidence" value="ECO:0007669"/>
    <property type="project" value="UniProtKB-ARBA"/>
</dbReference>
<reference evidence="3" key="1">
    <citation type="submission" date="2016-11" db="EMBL/GenBank/DDBJ databases">
        <authorList>
            <person name="Jaros S."/>
            <person name="Januszkiewicz K."/>
            <person name="Wedrychowicz H."/>
        </authorList>
    </citation>
    <scope>NUCLEOTIDE SEQUENCE [LARGE SCALE GENOMIC DNA]</scope>
    <source>
        <strain evidence="3">DSM 4029</strain>
    </source>
</reference>
<feature type="domain" description="SprT-like" evidence="1">
    <location>
        <begin position="2"/>
        <end position="165"/>
    </location>
</feature>
<name>A0AAQ1RUZ7_9FIRM</name>
<evidence type="ECO:0000259" key="1">
    <source>
        <dbReference type="SMART" id="SM00731"/>
    </source>
</evidence>
<dbReference type="Gene3D" id="3.30.2010.10">
    <property type="entry name" value="Metalloproteases ('zincins'), catalytic domain"/>
    <property type="match status" value="1"/>
</dbReference>
<dbReference type="EMBL" id="FQVY01000001">
    <property type="protein sequence ID" value="SHF73950.1"/>
    <property type="molecule type" value="Genomic_DNA"/>
</dbReference>
<dbReference type="InterPro" id="IPR006640">
    <property type="entry name" value="SprT-like_domain"/>
</dbReference>